<organism evidence="1 2">
    <name type="scientific">Paludifilum halophilum</name>
    <dbReference type="NCBI Taxonomy" id="1642702"/>
    <lineage>
        <taxon>Bacteria</taxon>
        <taxon>Bacillati</taxon>
        <taxon>Bacillota</taxon>
        <taxon>Bacilli</taxon>
        <taxon>Bacillales</taxon>
        <taxon>Thermoactinomycetaceae</taxon>
        <taxon>Paludifilum</taxon>
    </lineage>
</organism>
<evidence type="ECO:0000313" key="2">
    <source>
        <dbReference type="Proteomes" id="UP000215459"/>
    </source>
</evidence>
<dbReference type="Proteomes" id="UP000215459">
    <property type="component" value="Unassembled WGS sequence"/>
</dbReference>
<gene>
    <name evidence="1" type="ORF">CHM34_17125</name>
</gene>
<dbReference type="RefSeq" id="WP_094265838.1">
    <property type="nucleotide sequence ID" value="NZ_NOWF01000014.1"/>
</dbReference>
<dbReference type="AlphaFoldDB" id="A0A235B1U5"/>
<accession>A0A235B1U5</accession>
<protein>
    <recommendedName>
        <fullName evidence="3">Plasmid replication protein RepL domain-containing protein</fullName>
    </recommendedName>
</protein>
<dbReference type="InterPro" id="IPR036390">
    <property type="entry name" value="WH_DNA-bd_sf"/>
</dbReference>
<sequence length="298" mass="34607">MPYEYREGGRGRPDYLVNTETGEIRIVSNPETHYVGSKKQRDAYKAIMEAEEAKRTKKTPNFVVCYHDTVIDLVKRRSIEVLGALMKLLPYLKIGQGGKLIMNNQRMGIAETSKVIGKGERQTKTIVKKLVDEGVLLKDKEGRRLVYAVAPEYHTVGKALEMKFTKLFTVFAKERLQLLTNQQAGILYAVLPFFHISTFRLVHNPDEHDEDELDPMTHDELADFLEMDPKNLRTYMNALMDAGLVMKSQMSRIVLYTVHPDLMYRQAEISPHVYTVRKQFEDFARKRKKGVRRRRRKK</sequence>
<dbReference type="SUPFAM" id="SSF46785">
    <property type="entry name" value="Winged helix' DNA-binding domain"/>
    <property type="match status" value="1"/>
</dbReference>
<evidence type="ECO:0008006" key="3">
    <source>
        <dbReference type="Google" id="ProtNLM"/>
    </source>
</evidence>
<evidence type="ECO:0000313" key="1">
    <source>
        <dbReference type="EMBL" id="OYD06286.1"/>
    </source>
</evidence>
<dbReference type="EMBL" id="NOWF01000014">
    <property type="protein sequence ID" value="OYD06286.1"/>
    <property type="molecule type" value="Genomic_DNA"/>
</dbReference>
<proteinExistence type="predicted"/>
<comment type="caution">
    <text evidence="1">The sequence shown here is derived from an EMBL/GenBank/DDBJ whole genome shotgun (WGS) entry which is preliminary data.</text>
</comment>
<reference evidence="1 2" key="1">
    <citation type="submission" date="2017-07" db="EMBL/GenBank/DDBJ databases">
        <title>The genome sequence of Paludifilum halophilum highlights mechanisms for microbial adaptation to high salt environemnts.</title>
        <authorList>
            <person name="Belbahri L."/>
        </authorList>
    </citation>
    <scope>NUCLEOTIDE SEQUENCE [LARGE SCALE GENOMIC DNA]</scope>
    <source>
        <strain evidence="1 2">DSM 102817</strain>
    </source>
</reference>
<name>A0A235B1U5_9BACL</name>
<keyword evidence="2" id="KW-1185">Reference proteome</keyword>
<dbReference type="OrthoDB" id="2564399at2"/>